<dbReference type="Proteomes" id="UP001165065">
    <property type="component" value="Unassembled WGS sequence"/>
</dbReference>
<organism evidence="5 6">
    <name type="scientific">Triparma columacea</name>
    <dbReference type="NCBI Taxonomy" id="722753"/>
    <lineage>
        <taxon>Eukaryota</taxon>
        <taxon>Sar</taxon>
        <taxon>Stramenopiles</taxon>
        <taxon>Ochrophyta</taxon>
        <taxon>Bolidophyceae</taxon>
        <taxon>Parmales</taxon>
        <taxon>Triparmaceae</taxon>
        <taxon>Triparma</taxon>
    </lineage>
</organism>
<keyword evidence="3" id="KW-1133">Transmembrane helix</keyword>
<proteinExistence type="predicted"/>
<protein>
    <recommendedName>
        <fullName evidence="4">CIP2A N-terminal domain-containing protein</fullName>
    </recommendedName>
</protein>
<feature type="compositionally biased region" description="Basic and acidic residues" evidence="2">
    <location>
        <begin position="649"/>
        <end position="658"/>
    </location>
</feature>
<keyword evidence="6" id="KW-1185">Reference proteome</keyword>
<feature type="coiled-coil region" evidence="1">
    <location>
        <begin position="895"/>
        <end position="922"/>
    </location>
</feature>
<evidence type="ECO:0000259" key="4">
    <source>
        <dbReference type="Pfam" id="PF21044"/>
    </source>
</evidence>
<feature type="domain" description="CIP2A N-terminal" evidence="4">
    <location>
        <begin position="261"/>
        <end position="384"/>
    </location>
</feature>
<evidence type="ECO:0000313" key="6">
    <source>
        <dbReference type="Proteomes" id="UP001165065"/>
    </source>
</evidence>
<comment type="caution">
    <text evidence="5">The sequence shown here is derived from an EMBL/GenBank/DDBJ whole genome shotgun (WGS) entry which is preliminary data.</text>
</comment>
<dbReference type="EMBL" id="BRYA01000355">
    <property type="protein sequence ID" value="GMI47722.1"/>
    <property type="molecule type" value="Genomic_DNA"/>
</dbReference>
<keyword evidence="3" id="KW-0472">Membrane</keyword>
<evidence type="ECO:0000256" key="2">
    <source>
        <dbReference type="SAM" id="MobiDB-lite"/>
    </source>
</evidence>
<evidence type="ECO:0000256" key="1">
    <source>
        <dbReference type="SAM" id="Coils"/>
    </source>
</evidence>
<accession>A0A9W7GL57</accession>
<dbReference type="AlphaFoldDB" id="A0A9W7GL57"/>
<keyword evidence="1" id="KW-0175">Coiled coil</keyword>
<name>A0A9W7GL57_9STRA</name>
<evidence type="ECO:0000313" key="5">
    <source>
        <dbReference type="EMBL" id="GMI47722.1"/>
    </source>
</evidence>
<dbReference type="Pfam" id="PF21044">
    <property type="entry name" value="CIP2A_N"/>
    <property type="match status" value="1"/>
</dbReference>
<gene>
    <name evidence="5" type="ORF">TrCOL_g6432</name>
</gene>
<dbReference type="OrthoDB" id="10402317at2759"/>
<feature type="transmembrane region" description="Helical" evidence="3">
    <location>
        <begin position="115"/>
        <end position="138"/>
    </location>
</feature>
<feature type="coiled-coil region" evidence="1">
    <location>
        <begin position="949"/>
        <end position="990"/>
    </location>
</feature>
<feature type="region of interest" description="Disordered" evidence="2">
    <location>
        <begin position="641"/>
        <end position="672"/>
    </location>
</feature>
<dbReference type="InterPro" id="IPR048701">
    <property type="entry name" value="CIP2A_N"/>
</dbReference>
<sequence>MAFTPRRRFSLGPEEAAAAAKIGTARTPSPMLMMGLGSSPTFEKEPIPSSRSEPTLSKKTEGEMDDIDYSDDEKTAAAFKQLMKEFQRHAALFKDKPPPFISSSTRALMERTSKVVMRFVGLLAAEYVKALLGLLLFVELSFLNFPAEIMWGALRESVADIDQRIFEGVHLDGACGDLLSLLAMLCAALKRREAGGGDSLAALGAFSSVLALRVDILSSINQPSALELPPTPASAVVSACIEQIIHAPPNSNNTSTTTSLELSMRTLSLLIRHSPPIRLAVATTNNGVHRNLCRSLLSLLTPSSPANQIILSLSVLPKLVVADELEEKIFDSRNVEKTLGLVFDKIMAKTTPYSVQMVAASIVADLCASPAIVKLVERSERLRPFLVECWVTIVKAGEDLAREDNSSSATTSSSQPSRRLIQPLLDCALSLHLHCQAVSQTTFAVLVLRNNSTALQGQSSQQQPNHKYHINVEVASTDARRSSNKGAESAVHALLQLSNDSHIPTAAAASKLLKCVLMAGSSPQLEETARNDEEKKKGKRLREMVEDVRMRLWYGSESKRNISACERLLRRARAIGEKGLEGIVAAEPFLSAALDVLCSVSASSSTAAAILQSQALSDSGAAILKLACSQKVVIEGLTGGQGRVQGRRQGREKEREGENWSEGGGQGQVFMTPRTGREDADYGGFYSAKQTVERQRRVMNSFSFTFEEDVNKNLENSAFGELREGGCMVVSESRREEGGEGGEGGGDDGNAKATYGIAGKDHGASSCTATNVSLLACTFMLRLTFSGGGGGVGGGGGGEVGASSTLDVMRRRKQKMSMNISDALSRSLEKVLAHGLSQSYSKATTQNAMTLLALIMRLGGESAANLTEAVYAYCHADSDYLRKGIERVQASDARMSRMSADIKELKGEKERLEYALRQKEINWEREVMTAKTRAASEAADLARFHSSARDDAERKLGECLKQAEEVAEENALLRRRLSEAEVELSKVNSSAQMALSDALELQQKAAAMETAMFQEREKSQMGLVSHFQKQQGLIKYINELSGAGDIGVVGPPPEEIVKEIVELGGGGILGGLEEGKI</sequence>
<reference evidence="6" key="1">
    <citation type="journal article" date="2023" name="Commun. Biol.">
        <title>Genome analysis of Parmales, the sister group of diatoms, reveals the evolutionary specialization of diatoms from phago-mixotrophs to photoautotrophs.</title>
        <authorList>
            <person name="Ban H."/>
            <person name="Sato S."/>
            <person name="Yoshikawa S."/>
            <person name="Yamada K."/>
            <person name="Nakamura Y."/>
            <person name="Ichinomiya M."/>
            <person name="Sato N."/>
            <person name="Blanc-Mathieu R."/>
            <person name="Endo H."/>
            <person name="Kuwata A."/>
            <person name="Ogata H."/>
        </authorList>
    </citation>
    <scope>NUCLEOTIDE SEQUENCE [LARGE SCALE GENOMIC DNA]</scope>
</reference>
<evidence type="ECO:0000256" key="3">
    <source>
        <dbReference type="SAM" id="Phobius"/>
    </source>
</evidence>
<feature type="region of interest" description="Disordered" evidence="2">
    <location>
        <begin position="1"/>
        <end position="66"/>
    </location>
</feature>
<keyword evidence="3" id="KW-0812">Transmembrane</keyword>